<protein>
    <recommendedName>
        <fullName evidence="3">DUF6318 domain-containing protein</fullName>
    </recommendedName>
</protein>
<dbReference type="PROSITE" id="PS51257">
    <property type="entry name" value="PROKAR_LIPOPROTEIN"/>
    <property type="match status" value="1"/>
</dbReference>
<feature type="signal peptide" evidence="2">
    <location>
        <begin position="1"/>
        <end position="24"/>
    </location>
</feature>
<feature type="region of interest" description="Disordered" evidence="1">
    <location>
        <begin position="24"/>
        <end position="55"/>
    </location>
</feature>
<keyword evidence="5" id="KW-1185">Reference proteome</keyword>
<dbReference type="Pfam" id="PF19843">
    <property type="entry name" value="DUF6318"/>
    <property type="match status" value="1"/>
</dbReference>
<evidence type="ECO:0000313" key="5">
    <source>
        <dbReference type="Proteomes" id="UP000656804"/>
    </source>
</evidence>
<feature type="compositionally biased region" description="Low complexity" evidence="1">
    <location>
        <begin position="34"/>
        <end position="48"/>
    </location>
</feature>
<evidence type="ECO:0000313" key="4">
    <source>
        <dbReference type="EMBL" id="MBF4162547.1"/>
    </source>
</evidence>
<dbReference type="RefSeq" id="WP_194503818.1">
    <property type="nucleotide sequence ID" value="NZ_JADIVZ010000006.1"/>
</dbReference>
<proteinExistence type="predicted"/>
<sequence length="186" mass="20121">MLRTRRLATPLAAALLIAALGACGGDPEPKFEPTESTSPTPSDDTTTDAADVKEPWEKKTPQGAMAFTQHWVDEFNQASRTGKTGDLKQLNDAACTSCKTLTDIIDGVYGQGGNVKSDPWQFTDSSVGVIDRSGPRLSVTGTMTIPKQRVDDGLGETKTFAAAKRTYYFDVAWERGSWTVLEVSKK</sequence>
<keyword evidence="2" id="KW-0732">Signal</keyword>
<evidence type="ECO:0000259" key="3">
    <source>
        <dbReference type="Pfam" id="PF19843"/>
    </source>
</evidence>
<feature type="domain" description="DUF6318" evidence="3">
    <location>
        <begin position="56"/>
        <end position="182"/>
    </location>
</feature>
<dbReference type="AlphaFoldDB" id="A0A930Y7Y9"/>
<organism evidence="4 5">
    <name type="scientific">Nocardioides acrostichi</name>
    <dbReference type="NCBI Taxonomy" id="2784339"/>
    <lineage>
        <taxon>Bacteria</taxon>
        <taxon>Bacillati</taxon>
        <taxon>Actinomycetota</taxon>
        <taxon>Actinomycetes</taxon>
        <taxon>Propionibacteriales</taxon>
        <taxon>Nocardioidaceae</taxon>
        <taxon>Nocardioides</taxon>
    </lineage>
</organism>
<feature type="chain" id="PRO_5037579503" description="DUF6318 domain-containing protein" evidence="2">
    <location>
        <begin position="25"/>
        <end position="186"/>
    </location>
</feature>
<accession>A0A930Y7Y9</accession>
<comment type="caution">
    <text evidence="4">The sequence shown here is derived from an EMBL/GenBank/DDBJ whole genome shotgun (WGS) entry which is preliminary data.</text>
</comment>
<reference evidence="4" key="1">
    <citation type="submission" date="2020-11" db="EMBL/GenBank/DDBJ databases">
        <title>Nocardioides sp. CBS4Y-1, whole genome shotgun sequence.</title>
        <authorList>
            <person name="Tuo L."/>
        </authorList>
    </citation>
    <scope>NUCLEOTIDE SEQUENCE</scope>
    <source>
        <strain evidence="4">CBS4Y-1</strain>
    </source>
</reference>
<gene>
    <name evidence="4" type="ORF">ISG29_12685</name>
</gene>
<evidence type="ECO:0000256" key="1">
    <source>
        <dbReference type="SAM" id="MobiDB-lite"/>
    </source>
</evidence>
<dbReference type="Proteomes" id="UP000656804">
    <property type="component" value="Unassembled WGS sequence"/>
</dbReference>
<name>A0A930Y7Y9_9ACTN</name>
<dbReference type="InterPro" id="IPR046281">
    <property type="entry name" value="DUF6318"/>
</dbReference>
<evidence type="ECO:0000256" key="2">
    <source>
        <dbReference type="SAM" id="SignalP"/>
    </source>
</evidence>
<dbReference type="EMBL" id="JADIVZ010000006">
    <property type="protein sequence ID" value="MBF4162547.1"/>
    <property type="molecule type" value="Genomic_DNA"/>
</dbReference>